<dbReference type="InterPro" id="IPR001647">
    <property type="entry name" value="HTH_TetR"/>
</dbReference>
<evidence type="ECO:0000313" key="5">
    <source>
        <dbReference type="Proteomes" id="UP000432464"/>
    </source>
</evidence>
<dbReference type="InterPro" id="IPR009057">
    <property type="entry name" value="Homeodomain-like_sf"/>
</dbReference>
<reference evidence="4 5" key="1">
    <citation type="submission" date="2019-11" db="EMBL/GenBank/DDBJ databases">
        <title>Nocardia sp. nov. CT2-14 isolated from soil.</title>
        <authorList>
            <person name="Kanchanasin P."/>
            <person name="Tanasupawat S."/>
            <person name="Yuki M."/>
            <person name="Kudo T."/>
        </authorList>
    </citation>
    <scope>NUCLEOTIDE SEQUENCE [LARGE SCALE GENOMIC DNA]</scope>
    <source>
        <strain evidence="4 5">CT2-14</strain>
    </source>
</reference>
<organism evidence="4 5">
    <name type="scientific">Nocardia aurantiaca</name>
    <dbReference type="NCBI Taxonomy" id="2675850"/>
    <lineage>
        <taxon>Bacteria</taxon>
        <taxon>Bacillati</taxon>
        <taxon>Actinomycetota</taxon>
        <taxon>Actinomycetes</taxon>
        <taxon>Mycobacteriales</taxon>
        <taxon>Nocardiaceae</taxon>
        <taxon>Nocardia</taxon>
    </lineage>
</organism>
<dbReference type="EMBL" id="WMBB01000006">
    <property type="protein sequence ID" value="MTE13839.1"/>
    <property type="molecule type" value="Genomic_DNA"/>
</dbReference>
<evidence type="ECO:0000313" key="4">
    <source>
        <dbReference type="EMBL" id="MTE13839.1"/>
    </source>
</evidence>
<feature type="domain" description="HTH tetR-type" evidence="3">
    <location>
        <begin position="4"/>
        <end position="64"/>
    </location>
</feature>
<proteinExistence type="predicted"/>
<dbReference type="Gene3D" id="1.10.357.10">
    <property type="entry name" value="Tetracycline Repressor, domain 2"/>
    <property type="match status" value="1"/>
</dbReference>
<dbReference type="SUPFAM" id="SSF46689">
    <property type="entry name" value="Homeodomain-like"/>
    <property type="match status" value="1"/>
</dbReference>
<dbReference type="PROSITE" id="PS50977">
    <property type="entry name" value="HTH_TETR_2"/>
    <property type="match status" value="1"/>
</dbReference>
<accession>A0A6I3L1W8</accession>
<gene>
    <name evidence="4" type="ORF">GLP40_13790</name>
</gene>
<dbReference type="AlphaFoldDB" id="A0A6I3L1W8"/>
<comment type="caution">
    <text evidence="4">The sequence shown here is derived from an EMBL/GenBank/DDBJ whole genome shotgun (WGS) entry which is preliminary data.</text>
</comment>
<dbReference type="Pfam" id="PF00440">
    <property type="entry name" value="TetR_N"/>
    <property type="match status" value="1"/>
</dbReference>
<dbReference type="Proteomes" id="UP000432464">
    <property type="component" value="Unassembled WGS sequence"/>
</dbReference>
<dbReference type="GO" id="GO:0003700">
    <property type="term" value="F:DNA-binding transcription factor activity"/>
    <property type="evidence" value="ECO:0007669"/>
    <property type="project" value="TreeGrafter"/>
</dbReference>
<dbReference type="InterPro" id="IPR050109">
    <property type="entry name" value="HTH-type_TetR-like_transc_reg"/>
</dbReference>
<keyword evidence="5" id="KW-1185">Reference proteome</keyword>
<evidence type="ECO:0000256" key="1">
    <source>
        <dbReference type="ARBA" id="ARBA00023125"/>
    </source>
</evidence>
<name>A0A6I3L1W8_9NOCA</name>
<feature type="DNA-binding region" description="H-T-H motif" evidence="2">
    <location>
        <begin position="27"/>
        <end position="46"/>
    </location>
</feature>
<dbReference type="GO" id="GO:0000976">
    <property type="term" value="F:transcription cis-regulatory region binding"/>
    <property type="evidence" value="ECO:0007669"/>
    <property type="project" value="TreeGrafter"/>
</dbReference>
<keyword evidence="1 2" id="KW-0238">DNA-binding</keyword>
<evidence type="ECO:0000259" key="3">
    <source>
        <dbReference type="PROSITE" id="PS50977"/>
    </source>
</evidence>
<sequence>MTATERSAEVLTAATSAFAESGYAATKTDDIARRAGVSQPYVIRLFGTKQQLFLAVLDQVCGRIEELFRAGATQAAPDASPKDRLDSLGSHFGDHFLTDRNLPRVFLQGIAAASEPAIGENIRDHFGRLYNLAKELTGATTYEVRRFFGTGMLLIDLTALQVTDIDDADTPPWATEILTNLGEDGI</sequence>
<dbReference type="PANTHER" id="PTHR30055">
    <property type="entry name" value="HTH-TYPE TRANSCRIPTIONAL REGULATOR RUTR"/>
    <property type="match status" value="1"/>
</dbReference>
<protein>
    <submittedName>
        <fullName evidence="4">TetR family transcriptional regulator</fullName>
    </submittedName>
</protein>
<dbReference type="PANTHER" id="PTHR30055:SF146">
    <property type="entry name" value="HTH-TYPE TRANSCRIPTIONAL DUAL REGULATOR CECR"/>
    <property type="match status" value="1"/>
</dbReference>
<dbReference type="PRINTS" id="PR00455">
    <property type="entry name" value="HTHTETR"/>
</dbReference>
<evidence type="ECO:0000256" key="2">
    <source>
        <dbReference type="PROSITE-ProRule" id="PRU00335"/>
    </source>
</evidence>